<accession>Q2JYF8</accession>
<name>Q2JYF8_RHIEC</name>
<feature type="transmembrane region" description="Helical" evidence="1">
    <location>
        <begin position="149"/>
        <end position="170"/>
    </location>
</feature>
<feature type="transmembrane region" description="Helical" evidence="1">
    <location>
        <begin position="89"/>
        <end position="110"/>
    </location>
</feature>
<keyword evidence="3" id="KW-1185">Reference proteome</keyword>
<gene>
    <name evidence="2" type="ordered locus">RHE_PF00488</name>
</gene>
<organism evidence="2 3">
    <name type="scientific">Rhizobium etli (strain ATCC 51251 / DSM 11541 / JCM 21823 / NBRC 15573 / CFN 42)</name>
    <dbReference type="NCBI Taxonomy" id="347834"/>
    <lineage>
        <taxon>Bacteria</taxon>
        <taxon>Pseudomonadati</taxon>
        <taxon>Pseudomonadota</taxon>
        <taxon>Alphaproteobacteria</taxon>
        <taxon>Hyphomicrobiales</taxon>
        <taxon>Rhizobiaceae</taxon>
        <taxon>Rhizobium/Agrobacterium group</taxon>
        <taxon>Rhizobium</taxon>
    </lineage>
</organism>
<dbReference type="Proteomes" id="UP000001936">
    <property type="component" value="Plasmid p42f"/>
</dbReference>
<dbReference type="HOGENOM" id="CLU_095995_1_0_5"/>
<dbReference type="KEGG" id="ret:RHE_PF00488"/>
<dbReference type="AlphaFoldDB" id="Q2JYF8"/>
<dbReference type="EMBL" id="CP000138">
    <property type="protein sequence ID" value="ABC94378.1"/>
    <property type="molecule type" value="Genomic_DNA"/>
</dbReference>
<evidence type="ECO:0000313" key="2">
    <source>
        <dbReference type="EMBL" id="ABC94378.1"/>
    </source>
</evidence>
<evidence type="ECO:0000256" key="1">
    <source>
        <dbReference type="SAM" id="Phobius"/>
    </source>
</evidence>
<evidence type="ECO:0000313" key="3">
    <source>
        <dbReference type="Proteomes" id="UP000001936"/>
    </source>
</evidence>
<geneLocation type="plasmid" evidence="2 3">
    <name>p42f</name>
</geneLocation>
<feature type="transmembrane region" description="Helical" evidence="1">
    <location>
        <begin position="58"/>
        <end position="83"/>
    </location>
</feature>
<protein>
    <submittedName>
        <fullName evidence="2">Hypothetical conserved protein</fullName>
    </submittedName>
</protein>
<feature type="transmembrane region" description="Helical" evidence="1">
    <location>
        <begin position="25"/>
        <end position="46"/>
    </location>
</feature>
<feature type="transmembrane region" description="Helical" evidence="1">
    <location>
        <begin position="190"/>
        <end position="207"/>
    </location>
</feature>
<proteinExistence type="predicted"/>
<reference evidence="2 3" key="1">
    <citation type="journal article" date="2006" name="Proc. Natl. Acad. Sci. U.S.A.">
        <title>The partitioned Rhizobium etli genome: genetic and metabolic redundancy in seven interacting replicons.</title>
        <authorList>
            <person name="Gonzalez V."/>
            <person name="Santamaria R.I."/>
            <person name="Bustos P."/>
            <person name="Hernandez-Gonzalez I."/>
            <person name="Medrano-Soto A."/>
            <person name="Moreno-Hagelsieb G."/>
            <person name="Janga S.C."/>
            <person name="Ramirez M.A."/>
            <person name="Jimenez-Jacinto V."/>
            <person name="Collado-Vides J."/>
            <person name="Davila G."/>
        </authorList>
    </citation>
    <scope>NUCLEOTIDE SEQUENCE [LARGE SCALE GENOMIC DNA]</scope>
    <source>
        <strain evidence="3">ATCC 51251 / DSM 11541 / JCM 21823 / NBRC 15573 / CFN 42</strain>
    </source>
</reference>
<keyword evidence="1" id="KW-0812">Transmembrane</keyword>
<sequence length="209" mass="22111">MIFVNDRRQRSCKKRTEPETVTVHLLPFAAGVFTLLILPGPTNAILAMASQALTTGRAIALLATVLSAYLSIVLPAAGLAGTFLRDHPFISQLVKLVSAAWVLYLAIRLWGTRSTRVEAVSLWQLAVTTMLNPKALILGLTMVPPAQEIPAAASIAALTSAVLAASLIWLSIGRIVLGGGKRMPLLARRCGSATLLAFSAVLTFRAVSG</sequence>
<keyword evidence="1" id="KW-0472">Membrane</keyword>
<keyword evidence="2" id="KW-0614">Plasmid</keyword>
<keyword evidence="1" id="KW-1133">Transmembrane helix</keyword>